<name>A0A7J0BMW1_9BACT</name>
<dbReference type="Proteomes" id="UP000503840">
    <property type="component" value="Unassembled WGS sequence"/>
</dbReference>
<evidence type="ECO:0000313" key="1">
    <source>
        <dbReference type="EMBL" id="GFM34532.1"/>
    </source>
</evidence>
<dbReference type="InterPro" id="IPR011990">
    <property type="entry name" value="TPR-like_helical_dom_sf"/>
</dbReference>
<keyword evidence="2" id="KW-1185">Reference proteome</keyword>
<dbReference type="EMBL" id="BLVO01000016">
    <property type="protein sequence ID" value="GFM34532.1"/>
    <property type="molecule type" value="Genomic_DNA"/>
</dbReference>
<reference evidence="1 2" key="1">
    <citation type="submission" date="2020-05" db="EMBL/GenBank/DDBJ databases">
        <title>Draft genome sequence of Desulfovibrio sp. strain HN2T.</title>
        <authorList>
            <person name="Ueno A."/>
            <person name="Tamazawa S."/>
            <person name="Tamamura S."/>
            <person name="Murakami T."/>
            <person name="Kiyama T."/>
            <person name="Inomata H."/>
            <person name="Amano Y."/>
            <person name="Miyakawa K."/>
            <person name="Tamaki H."/>
            <person name="Naganuma T."/>
            <person name="Kaneko K."/>
        </authorList>
    </citation>
    <scope>NUCLEOTIDE SEQUENCE [LARGE SCALE GENOMIC DNA]</scope>
    <source>
        <strain evidence="1 2">HN2</strain>
    </source>
</reference>
<organism evidence="1 2">
    <name type="scientific">Desulfovibrio subterraneus</name>
    <dbReference type="NCBI Taxonomy" id="2718620"/>
    <lineage>
        <taxon>Bacteria</taxon>
        <taxon>Pseudomonadati</taxon>
        <taxon>Thermodesulfobacteriota</taxon>
        <taxon>Desulfovibrionia</taxon>
        <taxon>Desulfovibrionales</taxon>
        <taxon>Desulfovibrionaceae</taxon>
        <taxon>Desulfovibrio</taxon>
    </lineage>
</organism>
<evidence type="ECO:0000313" key="2">
    <source>
        <dbReference type="Proteomes" id="UP000503840"/>
    </source>
</evidence>
<proteinExistence type="predicted"/>
<dbReference type="Gene3D" id="3.40.50.300">
    <property type="entry name" value="P-loop containing nucleotide triphosphate hydrolases"/>
    <property type="match status" value="1"/>
</dbReference>
<evidence type="ECO:0008006" key="3">
    <source>
        <dbReference type="Google" id="ProtNLM"/>
    </source>
</evidence>
<protein>
    <recommendedName>
        <fullName evidence="3">Orc1-like AAA ATPase domain-containing protein</fullName>
    </recommendedName>
</protein>
<sequence>MSDFANYFRSENDWPFVLREHELTAAMAFLDVGTSRQPKILRLFGPSGSGKSFFVRELLTKIAHDKPDAIVLYLDTPPSDLEASQTLEKLGRLLKKESIASRTHPVSISRNMVLRLKQRNVLRSSSFINYLYGVFRDLIGQIPVAGPIVKALLPQNLPMRQETVQGDMALFNCCLDISNNFPVLLALDNIQFLSTSMLEILRNTFAEAGCMFCFVVIERTKQSKAINWHPEISDATYKDIYLEAISEIDTLAIARAVLPGHEDLRELAKSIHRRSEGNLKSIWFQLKFTVERIEKGEQFALQNCTYENIVQSLPALDQFILRTIVILLGGLSIAHLIELFKTSNLGVDPNQISWAINDMMAMGLLVLNSESHDKIKIEHERVASAVTDLTPEDEKMELREQVVKSIVNLLAEKQLADDDVLYDRLIGNTHEQEVRSCPKIQTHIVNFINTKNSLEQFTYLSTLGRDTVCWDIIDILPSSTIAILMNAVQKCSLFHFGLILAERCKKIEAHRSISHLYEAKYLVQLFHYELAQASLQEAKVGPERNLVAFNILINLNRNDEATRIARSTYKKAKKETCSEFEYAILRSSGHLFKKQEAKEVLEVAISGFHKLGSDFGVATTLSNLAIVEMVIPQTTQAERHLDQACTLLQKLMSNEIYQPLVNLSGIAILNRDYSAAERYLHLAKGNAPRSLAMDTLMFEYNEMAVAILAGKASGYDALETCLHIHHRAQKTKDIRFIETLGWFTNMLSCHFGSGQATDYSSEIIEIITDTELAGLELLVSTDRLGPDITVPYILSPHWRY</sequence>
<comment type="caution">
    <text evidence="1">The sequence shown here is derived from an EMBL/GenBank/DDBJ whole genome shotgun (WGS) entry which is preliminary data.</text>
</comment>
<dbReference type="AlphaFoldDB" id="A0A7J0BMW1"/>
<gene>
    <name evidence="1" type="ORF">DSM101010T_28970</name>
</gene>
<accession>A0A7J0BMW1</accession>
<dbReference type="RefSeq" id="WP_205245238.1">
    <property type="nucleotide sequence ID" value="NZ_BLVO01000016.1"/>
</dbReference>
<dbReference type="SUPFAM" id="SSF52540">
    <property type="entry name" value="P-loop containing nucleoside triphosphate hydrolases"/>
    <property type="match status" value="1"/>
</dbReference>
<dbReference type="Gene3D" id="1.25.40.10">
    <property type="entry name" value="Tetratricopeptide repeat domain"/>
    <property type="match status" value="1"/>
</dbReference>
<dbReference type="InterPro" id="IPR027417">
    <property type="entry name" value="P-loop_NTPase"/>
</dbReference>